<evidence type="ECO:0000259" key="2">
    <source>
        <dbReference type="Pfam" id="PF19424"/>
    </source>
</evidence>
<dbReference type="InterPro" id="IPR045852">
    <property type="entry name" value="UNC80_central"/>
</dbReference>
<feature type="domain" description="Protein UNC80 central region" evidence="2">
    <location>
        <begin position="1031"/>
        <end position="1236"/>
    </location>
</feature>
<dbReference type="Pfam" id="PF20262">
    <property type="entry name" value="UNC80_C"/>
    <property type="match status" value="1"/>
</dbReference>
<evidence type="ECO:0000313" key="4">
    <source>
        <dbReference type="EMBL" id="PPQ66012.1"/>
    </source>
</evidence>
<sequence length="2574" mass="283698">MSTGDKPKPPPPRRLFSVDSVKSTHSRRSSADNVDVPKGPRLRQGSGLAELYKLAENQEKDAQLLEDVPLVTSPIEDSPPPSVSGRLEALRPPPLAAPKPYVPESKEETVTPSPTRMRWDSIRRHVLPPSGSSSRPSTPPVPPIPPSVHHFIQPQRSGSTQSSLTSIFPAPPSSHGHNQTGRSGTPKPSRLARLGFKQVVEHAREVIDDARRFGDEILRACAAARYNDSNGGAGGRSREGSAFGSSITLGAASNVIGKRQSLASLSALSNIGHGVGTSAGAGAAVNATPSSGPSLKLLSQILIYNSGMPANSTGEQQQQQAFYLPHESLILSTLLCPFLTPTKYPISRLEEEQRMAVEAFELVTKSWSAFDEAANVERCIWCTKAASSLAPSHLRTMILASLWRLLVPPPQNRILLSLHGFQSISSGLLLLLVSLYRSSTSPAPNPQSPSHYTTTAYTPTSFLQTSANFSNPPHPDIRLLQELITLVVDEGRFGELEDDRVEEEFGVEFEVGDRRADGEGGGMIRKLVFADAMLKCIENSAGTGEWLICWVIEKYWPTLSATHSLTTLQRLIRARIITTFCRLSMVLLEPYLVSLSSSNDGRTGGLHSQSSTIASTSSDGPTMPYRSTKIPNQIVSLLQKRVVGEVEELEEGWRKAGSARVSEEQGSANAKGRGRDNVVDIMREEMKMRLCKLLFRVICLDVEYDRQMSMPGPSARSGNLSASESDVFANPNSSMNTSVSMGGSVTSPTPRMNQNPATSMQFSVRWAIGALCGWWRGGRAEWREVVEGTLRSIISSDWTTSLPVFQSLLKNCPDEVRKPIFTILFPLINDHLLESPPPYPYTPLNTFLTTLSRTYPVIFFKPLFALAASNKEVVVVNHLCAVQAHAKYVSDYWWRDVEMLCMALLADGNAGPKPGNANGGGSGNMDGTFGNARLGQLVLLVEIVGAMQRVRHLKENADPKAAADGRFVEVVRFVNALETRLWLVIEAKERTMQLSPAQRMLFGMLFREFRLLSRSTKLAPWLSRMLTWFEVYCAEDHFGDLEKDVDTAVERVQGLYQAAQEGVQQAHKRHTSMLAAGLIKPPPSSVTESTSATTDSKGDVKYLDLAASFGESTKLLESLSKGYISKALKLFVTVSTLITQEHCLSLGPVLWQHCLFDNVDASTTASACFLLMQCAEKTPIDLLALIEVDLQTSDEQTRQEAVRKIAILTNWRFQIMSQNFLSDRNHRPFKLARPPLPFLATDMGSSLYVHMEEANEDTDKNDVPLELKKRLAELGWAEENAAEPDPREEWIKTPLSILPVNQADRLDVGTTDIFNTSPGGSGSNSPQASPVPSPRKPRAFRENLSPADEATANGGAVVRRNSSSGGPVNTAKRRAVFVPPLTQVFLRLISMVHDPNFVIASTARGTIIDLMRNDPALLTRPIFDLLSGEHKDTNFASTCFSSLLHIHRILPPPLTHNIFNNLAGFLKYSSRQLDVPDTLRDYALVVSVLDRLTIQVSGMTIREIRRSKLDHFLIPTGSLWFQSGAPKGPMFPRELGPNDDPFEPVPSSLVSITMIRVSQNLLFLSMIKRNYHDVQIIRKNMSRLVLPTLAQEMSDRELEMRDFMPRKSKTGVQRSLRNDTVEVLSLVLSRSYILLVAQIFRCMSRHSSDRQELAILIDGLNKTLVAHGDDINIVSQVLIAYMVATTRFRRMFTSGNGYNLFMPALMKVYTEKPNHPGIRAAIEYAVNRFYALHKEAFLFQSIDTIGQLAMLPELDGDWFAKGVYDLFLSLKKGPSSTIDVAGIHNANKAQERAALMIHTADEKPQTFLAAVRRVESQTGLQMSFQLPDEYESSKLGMDDFIRLFLTVIAHDVTISRAQHFFRLLRLLTPYLYNTSGPTKTVLSDGIQALGMILLKAFARAKGTDIASRIIHRDEGTPFVPPKPEDAPLDSSRGPCDSRAMRMDYLQMTYSFGRAGGQLSLATTRQVLEVLKSLLKDSSENSYPPLAVFLSDFVRMLLIRPDIQTKAVIAFLRDVSPILHSYMVVVDFTGVFETVLKLTQVPNYANDSHFAEVVVNEICTAGLAACDLAASEGRLMTLPCRPVLIQLLAESVFFKSVDVFAEIERRPPTYTFLAGVVFPFSLALKTQSVIIADGMRPEEHRKALIHTWIRILSYVMTACQQSRKEDETMRRGLRGLGGSFKSKNSDKDRGEGSFWRSHLPTFMIALQILKVIIIRAAVDIDSIPGLGIWERITLFLRTMLVEGNAAFAFKKELGSAANTPTGSPRTPTFDLPQSGSHLSIAGSIARPGSPFSQRSFTRISRPRLIDYTLWSMLEFVCAYRSPLRTSLKLLVIEKVVNLNQELRMQQMKGTLTPVPKTAGSRRVSTVFAKNRVRSSGIGSPLSHSPESSPLLKPSTSSNLLPVPTLEIPTTNVRRAGYQISPITPVDRAEGIPKIVHLGPASPSAFAPISSPIIGVGLAGGLKALNSKDGEKSPTPTTNIKSITLVQATYHRIRGVQAYLGYDVLLPMPGSSSSSDDIAAPQTWSPHQALQSVVKETKELLEEFDQQFEGEDDVAFDVVNDDFVLSPVILEPPSSA</sequence>
<feature type="compositionally biased region" description="Polar residues" evidence="1">
    <location>
        <begin position="154"/>
        <end position="166"/>
    </location>
</feature>
<organism evidence="4 5">
    <name type="scientific">Panaeolus cyanescens</name>
    <dbReference type="NCBI Taxonomy" id="181874"/>
    <lineage>
        <taxon>Eukaryota</taxon>
        <taxon>Fungi</taxon>
        <taxon>Dikarya</taxon>
        <taxon>Basidiomycota</taxon>
        <taxon>Agaricomycotina</taxon>
        <taxon>Agaricomycetes</taxon>
        <taxon>Agaricomycetidae</taxon>
        <taxon>Agaricales</taxon>
        <taxon>Agaricineae</taxon>
        <taxon>Galeropsidaceae</taxon>
        <taxon>Panaeolus</taxon>
    </lineage>
</organism>
<dbReference type="OrthoDB" id="5584001at2759"/>
<feature type="region of interest" description="Disordered" evidence="1">
    <location>
        <begin position="731"/>
        <end position="752"/>
    </location>
</feature>
<dbReference type="EMBL" id="NHTK01006053">
    <property type="protein sequence ID" value="PPQ66012.1"/>
    <property type="molecule type" value="Genomic_DNA"/>
</dbReference>
<evidence type="ECO:0000259" key="3">
    <source>
        <dbReference type="Pfam" id="PF20262"/>
    </source>
</evidence>
<dbReference type="InterPro" id="IPR046460">
    <property type="entry name" value="UNC80_C"/>
</dbReference>
<dbReference type="STRING" id="181874.A0A409VIB4"/>
<dbReference type="GO" id="GO:0034703">
    <property type="term" value="C:cation channel complex"/>
    <property type="evidence" value="ECO:0007669"/>
    <property type="project" value="TreeGrafter"/>
</dbReference>
<dbReference type="InParanoid" id="A0A409VIB4"/>
<dbReference type="GO" id="GO:0055080">
    <property type="term" value="P:monoatomic cation homeostasis"/>
    <property type="evidence" value="ECO:0007669"/>
    <property type="project" value="TreeGrafter"/>
</dbReference>
<feature type="compositionally biased region" description="Pro residues" evidence="1">
    <location>
        <begin position="137"/>
        <end position="146"/>
    </location>
</feature>
<dbReference type="Proteomes" id="UP000284842">
    <property type="component" value="Unassembled WGS sequence"/>
</dbReference>
<evidence type="ECO:0000256" key="1">
    <source>
        <dbReference type="SAM" id="MobiDB-lite"/>
    </source>
</evidence>
<proteinExistence type="predicted"/>
<dbReference type="Pfam" id="PF19424">
    <property type="entry name" value="UNC80"/>
    <property type="match status" value="1"/>
</dbReference>
<feature type="region of interest" description="Disordered" evidence="1">
    <location>
        <begin position="65"/>
        <end position="189"/>
    </location>
</feature>
<keyword evidence="5" id="KW-1185">Reference proteome</keyword>
<feature type="domain" description="Protein UNC80 C-terminal" evidence="3">
    <location>
        <begin position="1630"/>
        <end position="1790"/>
    </location>
</feature>
<feature type="region of interest" description="Disordered" evidence="1">
    <location>
        <begin position="1310"/>
        <end position="1370"/>
    </location>
</feature>
<gene>
    <name evidence="4" type="ORF">CVT24_011956</name>
</gene>
<dbReference type="PANTHER" id="PTHR31781">
    <property type="entry name" value="UNC80"/>
    <property type="match status" value="1"/>
</dbReference>
<evidence type="ECO:0000313" key="5">
    <source>
        <dbReference type="Proteomes" id="UP000284842"/>
    </source>
</evidence>
<protein>
    <submittedName>
        <fullName evidence="4">Uncharacterized protein</fullName>
    </submittedName>
</protein>
<comment type="caution">
    <text evidence="4">The sequence shown here is derived from an EMBL/GenBank/DDBJ whole genome shotgun (WGS) entry which is preliminary data.</text>
</comment>
<feature type="region of interest" description="Disordered" evidence="1">
    <location>
        <begin position="2373"/>
        <end position="2395"/>
    </location>
</feature>
<reference evidence="4 5" key="1">
    <citation type="journal article" date="2018" name="Evol. Lett.">
        <title>Horizontal gene cluster transfer increased hallucinogenic mushroom diversity.</title>
        <authorList>
            <person name="Reynolds H.T."/>
            <person name="Vijayakumar V."/>
            <person name="Gluck-Thaler E."/>
            <person name="Korotkin H.B."/>
            <person name="Matheny P.B."/>
            <person name="Slot J.C."/>
        </authorList>
    </citation>
    <scope>NUCLEOTIDE SEQUENCE [LARGE SCALE GENOMIC DNA]</scope>
    <source>
        <strain evidence="4 5">2629</strain>
    </source>
</reference>
<feature type="compositionally biased region" description="Low complexity" evidence="1">
    <location>
        <begin position="2378"/>
        <end position="2395"/>
    </location>
</feature>
<feature type="compositionally biased region" description="Pro residues" evidence="1">
    <location>
        <begin position="91"/>
        <end position="101"/>
    </location>
</feature>
<feature type="region of interest" description="Disordered" evidence="1">
    <location>
        <begin position="601"/>
        <end position="625"/>
    </location>
</feature>
<name>A0A409VIB4_9AGAR</name>
<dbReference type="SUPFAM" id="SSF48371">
    <property type="entry name" value="ARM repeat"/>
    <property type="match status" value="1"/>
</dbReference>
<feature type="region of interest" description="Disordered" evidence="1">
    <location>
        <begin position="1"/>
        <end position="44"/>
    </location>
</feature>
<dbReference type="PANTHER" id="PTHR31781:SF1">
    <property type="entry name" value="PROTEIN UNC-80 HOMOLOG"/>
    <property type="match status" value="1"/>
</dbReference>
<dbReference type="InterPro" id="IPR016024">
    <property type="entry name" value="ARM-type_fold"/>
</dbReference>
<dbReference type="GO" id="GO:0005261">
    <property type="term" value="F:monoatomic cation channel activity"/>
    <property type="evidence" value="ECO:0007669"/>
    <property type="project" value="TreeGrafter"/>
</dbReference>
<accession>A0A409VIB4</accession>
<feature type="compositionally biased region" description="Low complexity" evidence="1">
    <location>
        <begin position="608"/>
        <end position="618"/>
    </location>
</feature>